<comment type="catalytic activity">
    <reaction evidence="1">
        <text>GTP + H2O = 7,8-dihydroneopterin 3'-triphosphate + formate + H(+)</text>
        <dbReference type="Rhea" id="RHEA:17473"/>
        <dbReference type="ChEBI" id="CHEBI:15377"/>
        <dbReference type="ChEBI" id="CHEBI:15378"/>
        <dbReference type="ChEBI" id="CHEBI:15740"/>
        <dbReference type="ChEBI" id="CHEBI:37565"/>
        <dbReference type="ChEBI" id="CHEBI:58462"/>
        <dbReference type="EC" id="3.5.4.16"/>
    </reaction>
</comment>
<evidence type="ECO:0000259" key="12">
    <source>
        <dbReference type="Pfam" id="PF01227"/>
    </source>
</evidence>
<evidence type="ECO:0000256" key="2">
    <source>
        <dbReference type="ARBA" id="ARBA00005080"/>
    </source>
</evidence>
<dbReference type="GO" id="GO:0005737">
    <property type="term" value="C:cytoplasm"/>
    <property type="evidence" value="ECO:0007669"/>
    <property type="project" value="TreeGrafter"/>
</dbReference>
<evidence type="ECO:0000313" key="13">
    <source>
        <dbReference type="EMBL" id="PMD52767.1"/>
    </source>
</evidence>
<dbReference type="EC" id="3.5.4.16" evidence="4"/>
<dbReference type="GO" id="GO:0003934">
    <property type="term" value="F:GTP cyclohydrolase I activity"/>
    <property type="evidence" value="ECO:0007669"/>
    <property type="project" value="UniProtKB-EC"/>
</dbReference>
<keyword evidence="14" id="KW-1185">Reference proteome</keyword>
<dbReference type="InterPro" id="IPR043133">
    <property type="entry name" value="GTP-CH-I_C/QueF"/>
</dbReference>
<feature type="compositionally biased region" description="Basic residues" evidence="11">
    <location>
        <begin position="47"/>
        <end position="56"/>
    </location>
</feature>
<evidence type="ECO:0000256" key="5">
    <source>
        <dbReference type="ARBA" id="ARBA00017272"/>
    </source>
</evidence>
<dbReference type="GO" id="GO:0046656">
    <property type="term" value="P:folic acid biosynthetic process"/>
    <property type="evidence" value="ECO:0007669"/>
    <property type="project" value="UniProtKB-KW"/>
</dbReference>
<dbReference type="InterPro" id="IPR001474">
    <property type="entry name" value="GTP_CycHdrlase_I"/>
</dbReference>
<dbReference type="PANTHER" id="PTHR11109:SF7">
    <property type="entry name" value="GTP CYCLOHYDROLASE 1"/>
    <property type="match status" value="1"/>
</dbReference>
<dbReference type="GO" id="GO:0006729">
    <property type="term" value="P:tetrahydrobiopterin biosynthetic process"/>
    <property type="evidence" value="ECO:0007669"/>
    <property type="project" value="TreeGrafter"/>
</dbReference>
<comment type="pathway">
    <text evidence="2">Cofactor biosynthesis; 7,8-dihydroneopterin triphosphate biosynthesis; 7,8-dihydroneopterin triphosphate from GTP: step 1/1.</text>
</comment>
<proteinExistence type="inferred from homology"/>
<comment type="similarity">
    <text evidence="3">Belongs to the GTP cyclohydrolase I family.</text>
</comment>
<dbReference type="Gene3D" id="1.10.286.10">
    <property type="match status" value="1"/>
</dbReference>
<dbReference type="AlphaFoldDB" id="A0A2J6SPT8"/>
<gene>
    <name evidence="13" type="ORF">K444DRAFT_542624</name>
</gene>
<dbReference type="Gene3D" id="3.30.1130.10">
    <property type="match status" value="1"/>
</dbReference>
<dbReference type="InParanoid" id="A0A2J6SPT8"/>
<organism evidence="13 14">
    <name type="scientific">Hyaloscypha bicolor E</name>
    <dbReference type="NCBI Taxonomy" id="1095630"/>
    <lineage>
        <taxon>Eukaryota</taxon>
        <taxon>Fungi</taxon>
        <taxon>Dikarya</taxon>
        <taxon>Ascomycota</taxon>
        <taxon>Pezizomycotina</taxon>
        <taxon>Leotiomycetes</taxon>
        <taxon>Helotiales</taxon>
        <taxon>Hyaloscyphaceae</taxon>
        <taxon>Hyaloscypha</taxon>
        <taxon>Hyaloscypha bicolor</taxon>
    </lineage>
</organism>
<dbReference type="FunCoup" id="A0A2J6SPT8">
    <property type="interactions" value="375"/>
</dbReference>
<evidence type="ECO:0000256" key="7">
    <source>
        <dbReference type="ARBA" id="ARBA00022801"/>
    </source>
</evidence>
<dbReference type="Proteomes" id="UP000235371">
    <property type="component" value="Unassembled WGS sequence"/>
</dbReference>
<dbReference type="InterPro" id="IPR043134">
    <property type="entry name" value="GTP-CH-I_N"/>
</dbReference>
<dbReference type="GO" id="GO:0008270">
    <property type="term" value="F:zinc ion binding"/>
    <property type="evidence" value="ECO:0007669"/>
    <property type="project" value="TreeGrafter"/>
</dbReference>
<feature type="compositionally biased region" description="Basic and acidic residues" evidence="11">
    <location>
        <begin position="98"/>
        <end position="110"/>
    </location>
</feature>
<evidence type="ECO:0000256" key="1">
    <source>
        <dbReference type="ARBA" id="ARBA00001052"/>
    </source>
</evidence>
<dbReference type="InterPro" id="IPR018234">
    <property type="entry name" value="GTP_CycHdrlase_I_CS"/>
</dbReference>
<evidence type="ECO:0000256" key="10">
    <source>
        <dbReference type="ARBA" id="ARBA00030854"/>
    </source>
</evidence>
<accession>A0A2J6SPT8</accession>
<dbReference type="Pfam" id="PF01227">
    <property type="entry name" value="GTP_cyclohydroI"/>
    <property type="match status" value="1"/>
</dbReference>
<keyword evidence="9" id="KW-0342">GTP-binding</keyword>
<dbReference type="GeneID" id="36583970"/>
<dbReference type="FunFam" id="1.10.286.10:FF:000003">
    <property type="entry name" value="GTP cyclohydrolase 1"/>
    <property type="match status" value="1"/>
</dbReference>
<dbReference type="InterPro" id="IPR020602">
    <property type="entry name" value="GTP_CycHdrlase_I_dom"/>
</dbReference>
<dbReference type="PROSITE" id="PS00859">
    <property type="entry name" value="GTP_CYCLOHYDROL_1_1"/>
    <property type="match status" value="1"/>
</dbReference>
<dbReference type="NCBIfam" id="TIGR00063">
    <property type="entry name" value="folE"/>
    <property type="match status" value="1"/>
</dbReference>
<feature type="domain" description="GTP cyclohydrolase I" evidence="12">
    <location>
        <begin position="118"/>
        <end position="294"/>
    </location>
</feature>
<sequence>MVRPPESDSSEVKAPSGAVKRKSESNGQGSKKKKKKSKSEHGAKVHGMPHSKRRQSVSKPARDPRDEASPLRLSQELGETRSPSPVIDFDGLSRPSRGTRERKEETPEQATERLQKISGAVRTILECLGEDPEREGLLGTPERYAKAMLFFTKGYQENVRDIVNGAIFHEGHNELVIVKDIEVFSLCEHHMVPFTGKMHIGYIPDRDVIGISKLPRIADMFSRRLQIQERLTKDVAHAVMEVLKPQGVAVVMESSHLCMVMRGVEKTSATTITSCVLGCIEKREKTRNEFFSLVGLNRR</sequence>
<dbReference type="FunFam" id="3.30.1130.10:FF:000001">
    <property type="entry name" value="GTP cyclohydrolase 1"/>
    <property type="match status" value="1"/>
</dbReference>
<feature type="region of interest" description="Disordered" evidence="11">
    <location>
        <begin position="1"/>
        <end position="110"/>
    </location>
</feature>
<dbReference type="PANTHER" id="PTHR11109">
    <property type="entry name" value="GTP CYCLOHYDROLASE I"/>
    <property type="match status" value="1"/>
</dbReference>
<reference evidence="13 14" key="1">
    <citation type="submission" date="2016-04" db="EMBL/GenBank/DDBJ databases">
        <title>A degradative enzymes factory behind the ericoid mycorrhizal symbiosis.</title>
        <authorList>
            <consortium name="DOE Joint Genome Institute"/>
            <person name="Martino E."/>
            <person name="Morin E."/>
            <person name="Grelet G."/>
            <person name="Kuo A."/>
            <person name="Kohler A."/>
            <person name="Daghino S."/>
            <person name="Barry K."/>
            <person name="Choi C."/>
            <person name="Cichocki N."/>
            <person name="Clum A."/>
            <person name="Copeland A."/>
            <person name="Hainaut M."/>
            <person name="Haridas S."/>
            <person name="Labutti K."/>
            <person name="Lindquist E."/>
            <person name="Lipzen A."/>
            <person name="Khouja H.-R."/>
            <person name="Murat C."/>
            <person name="Ohm R."/>
            <person name="Olson A."/>
            <person name="Spatafora J."/>
            <person name="Veneault-Fourrey C."/>
            <person name="Henrissat B."/>
            <person name="Grigoriev I."/>
            <person name="Martin F."/>
            <person name="Perotto S."/>
        </authorList>
    </citation>
    <scope>NUCLEOTIDE SEQUENCE [LARGE SCALE GENOMIC DNA]</scope>
    <source>
        <strain evidence="13 14">E</strain>
    </source>
</reference>
<evidence type="ECO:0000256" key="4">
    <source>
        <dbReference type="ARBA" id="ARBA00012715"/>
    </source>
</evidence>
<dbReference type="SUPFAM" id="SSF55620">
    <property type="entry name" value="Tetrahydrobiopterin biosynthesis enzymes-like"/>
    <property type="match status" value="1"/>
</dbReference>
<dbReference type="RefSeq" id="XP_024729671.1">
    <property type="nucleotide sequence ID" value="XM_024875891.1"/>
</dbReference>
<dbReference type="OrthoDB" id="4966at2759"/>
<dbReference type="GO" id="GO:0046654">
    <property type="term" value="P:tetrahydrofolate biosynthetic process"/>
    <property type="evidence" value="ECO:0007669"/>
    <property type="project" value="InterPro"/>
</dbReference>
<name>A0A2J6SPT8_9HELO</name>
<dbReference type="CDD" id="cd00642">
    <property type="entry name" value="GTP_cyclohydro1"/>
    <property type="match status" value="1"/>
</dbReference>
<evidence type="ECO:0000256" key="11">
    <source>
        <dbReference type="SAM" id="MobiDB-lite"/>
    </source>
</evidence>
<dbReference type="HAMAP" id="MF_00223">
    <property type="entry name" value="FolE"/>
    <property type="match status" value="1"/>
</dbReference>
<dbReference type="STRING" id="1095630.A0A2J6SPT8"/>
<feature type="compositionally biased region" description="Basic and acidic residues" evidence="11">
    <location>
        <begin position="60"/>
        <end position="69"/>
    </location>
</feature>
<dbReference type="PROSITE" id="PS00860">
    <property type="entry name" value="GTP_CYCLOHYDROL_1_2"/>
    <property type="match status" value="1"/>
</dbReference>
<evidence type="ECO:0000256" key="6">
    <source>
        <dbReference type="ARBA" id="ARBA00022741"/>
    </source>
</evidence>
<evidence type="ECO:0000256" key="9">
    <source>
        <dbReference type="ARBA" id="ARBA00023134"/>
    </source>
</evidence>
<dbReference type="UniPathway" id="UPA00848">
    <property type="reaction ID" value="UER00151"/>
</dbReference>
<keyword evidence="6" id="KW-0547">Nucleotide-binding</keyword>
<dbReference type="NCBIfam" id="NF006825">
    <property type="entry name" value="PRK09347.1-2"/>
    <property type="match status" value="1"/>
</dbReference>
<evidence type="ECO:0000256" key="8">
    <source>
        <dbReference type="ARBA" id="ARBA00022909"/>
    </source>
</evidence>
<dbReference type="NCBIfam" id="NF006826">
    <property type="entry name" value="PRK09347.1-3"/>
    <property type="match status" value="1"/>
</dbReference>
<keyword evidence="8" id="KW-0289">Folate biosynthesis</keyword>
<protein>
    <recommendedName>
        <fullName evidence="5">GTP cyclohydrolase 1</fullName>
        <ecNumber evidence="4">3.5.4.16</ecNumber>
    </recommendedName>
    <alternativeName>
        <fullName evidence="10">GTP cyclohydrolase I</fullName>
    </alternativeName>
</protein>
<dbReference type="GO" id="GO:0005525">
    <property type="term" value="F:GTP binding"/>
    <property type="evidence" value="ECO:0007669"/>
    <property type="project" value="UniProtKB-KW"/>
</dbReference>
<evidence type="ECO:0000313" key="14">
    <source>
        <dbReference type="Proteomes" id="UP000235371"/>
    </source>
</evidence>
<evidence type="ECO:0000256" key="3">
    <source>
        <dbReference type="ARBA" id="ARBA00008085"/>
    </source>
</evidence>
<dbReference type="EMBL" id="KZ613895">
    <property type="protein sequence ID" value="PMD52767.1"/>
    <property type="molecule type" value="Genomic_DNA"/>
</dbReference>
<keyword evidence="7 13" id="KW-0378">Hydrolase</keyword>